<evidence type="ECO:0000313" key="2">
    <source>
        <dbReference type="Proteomes" id="UP001154061"/>
    </source>
</evidence>
<dbReference type="AlphaFoldDB" id="A0A9Q4L4R6"/>
<protein>
    <submittedName>
        <fullName evidence="1">Uncharacterized protein</fullName>
    </submittedName>
</protein>
<proteinExistence type="predicted"/>
<evidence type="ECO:0000313" key="1">
    <source>
        <dbReference type="EMBL" id="MDF9748311.1"/>
    </source>
</evidence>
<accession>A0A9Q4L4R6</accession>
<keyword evidence="2" id="KW-1185">Reference proteome</keyword>
<dbReference type="Proteomes" id="UP001154061">
    <property type="component" value="Unassembled WGS sequence"/>
</dbReference>
<sequence length="56" mass="6484">MVGKDGLIERTRKTVGDRGQMRLAADHWREMGEPEEIVYDLVELEDGSLEVRLRVE</sequence>
<dbReference type="RefSeq" id="WP_277524909.1">
    <property type="nucleotide sequence ID" value="NZ_JAMQOT010000014.1"/>
</dbReference>
<comment type="caution">
    <text evidence="1">The sequence shown here is derived from an EMBL/GenBank/DDBJ whole genome shotgun (WGS) entry which is preliminary data.</text>
</comment>
<name>A0A9Q4L4R6_9EURY</name>
<reference evidence="1" key="1">
    <citation type="submission" date="2022-06" db="EMBL/GenBank/DDBJ databases">
        <title>Natrinema sp. a new haloarchaeum isolate from saline soil.</title>
        <authorList>
            <person name="Strakova D."/>
            <person name="Galisteo C."/>
            <person name="Sanchez-Porro C."/>
            <person name="Ventosa A."/>
        </authorList>
    </citation>
    <scope>NUCLEOTIDE SEQUENCE</scope>
    <source>
        <strain evidence="1">S1CR25-10</strain>
    </source>
</reference>
<organism evidence="1 2">
    <name type="scientific">Natrinema salsiterrestre</name>
    <dbReference type="NCBI Taxonomy" id="2950540"/>
    <lineage>
        <taxon>Archaea</taxon>
        <taxon>Methanobacteriati</taxon>
        <taxon>Methanobacteriota</taxon>
        <taxon>Stenosarchaea group</taxon>
        <taxon>Halobacteria</taxon>
        <taxon>Halobacteriales</taxon>
        <taxon>Natrialbaceae</taxon>
        <taxon>Natrinema</taxon>
    </lineage>
</organism>
<gene>
    <name evidence="1" type="ORF">NDI89_22370</name>
</gene>
<dbReference type="EMBL" id="JAMQOT010000014">
    <property type="protein sequence ID" value="MDF9748311.1"/>
    <property type="molecule type" value="Genomic_DNA"/>
</dbReference>